<proteinExistence type="predicted"/>
<feature type="region of interest" description="Disordered" evidence="1">
    <location>
        <begin position="1250"/>
        <end position="1292"/>
    </location>
</feature>
<sequence>MMRDGVADLDEEALKLETKLVMLPNIFLDLILLFLVSEEGVVATETGLRADEIDDDADLLDGGPSLSGRRSDPFMRLAEPFDVRPPSARFDPFEDLGMCSGSDLVFLDGESGPSCDTVVLDRFEVDGDAEWGSQFVVSGVSLTNRSRRVVHLERNLLRLELVLNNLQHRLQSLVVGQWHQQHLGWSHQWWQRKNASGRVLWSRPERVLKYRVENTANTERWLNHRRNVLSDVLCLGDLFDLEQLGWDLNFWNSGLWDLDGDLELLVKLLGQVLELALGSGEKPLLHLWSVFSELWTKPFLVDLALESLNHLWLGQSLSDTQLLLGSSRVHSQVVGRSVGTTNTLDPSIRGLQLCVPTVLGIMGHLVRHVLSESESVRVDTDLDQEQVDSGQKVSQGLVVHHSGTHSLANGDFGGLCRTLLLDLFWPESELDVLDGLEPGVALVERIHKVLDLGHQELSHTQKSRSWRNLVSERLSNGGRSKRHLLVVGVQQLGKVQKLALGGLWTQVTLQLARWTDGGLKHQVERHWLLQWLAGSRVANVVLDHDVTEFRARITIDLGQNRLVLLHNRVLELDRLDLLDLLLSLLFLVVLLNFLDLLTTGLLISLESGLQHLLDQMVRSEDLACFQVSAHPVSKLVHMTRGLEHLVRRQHRAVHLQHVLLQNEVLSPNINNVGLQCTSRWTIVVKSRNTSVNLKSRGVEKSALQNRFQLLSIKLAAHFQNLQSFAWSYYFFRIVSSVLGARNSAKYEFSTSKMLRSRRTEFLIRGVSITPLVCSRILLVSIFVDIASKSSVNKRSLDPWVNDSREVDLVRLARIDIDRLFQIDQGLHSRRVHRRHLREIEVEQLQKRSGLWNVFFGGLSHLVEPIDLQWSWVVERLFCLDESRSRHTLHLVQHQVDLSRRVRVHKRLSRTENNHSWWRRSNIHLFIDKLGVHTRAAVWVVVLQWNPSVVCSVNGSGDNSLGSLLVGNVVGAVFRVGEHRVHHLDNTHSSQERSVWLTQLPQQGSGRGTGNKVDSVLDRRKHSDDDTDDEDGKVQRLHFPQVPGDLVRGKQVANSVHNNGRQSGFRNVVESIGETVNGEQHTSSGENTSKRSLDTTLGLQSSSTERSGGWVGVEERSNKVGDTNGNQLLVRVNLVVVDSSKRLGDRDVFQHQNDGCSRKVGSDVAGQTGWSAHDTNVFQSRRNISVDTEGVLGLVVSNDEVTDQGTEDDDDGGSQLFQVEEDLLSWITSVQTRSGELPGLIVTHQGWDLSNKDVESGTGHEGKHGRQGKKLDDESESQKTDTEGNRTTQQCHHGGDLWGRVLISVLVLHTSNKSSDFQTHNSNRSDRNVLGRGKEGVE</sequence>
<protein>
    <submittedName>
        <fullName evidence="2">Uncharacterized protein</fullName>
    </submittedName>
</protein>
<name>A0A9P8P2K9_9ASCO</name>
<reference evidence="2" key="1">
    <citation type="journal article" date="2021" name="Open Biol.">
        <title>Shared evolutionary footprints suggest mitochondrial oxidative damage underlies multiple complex I losses in fungi.</title>
        <authorList>
            <person name="Schikora-Tamarit M.A."/>
            <person name="Marcet-Houben M."/>
            <person name="Nosek J."/>
            <person name="Gabaldon T."/>
        </authorList>
    </citation>
    <scope>NUCLEOTIDE SEQUENCE</scope>
    <source>
        <strain evidence="2">CBS6075</strain>
    </source>
</reference>
<dbReference type="OrthoDB" id="10677237at2759"/>
<gene>
    <name evidence="2" type="ORF">OGAPHI_005254</name>
</gene>
<feature type="compositionally biased region" description="Basic and acidic residues" evidence="1">
    <location>
        <begin position="1250"/>
        <end position="1283"/>
    </location>
</feature>
<accession>A0A9P8P2K9</accession>
<feature type="compositionally biased region" description="Basic and acidic residues" evidence="1">
    <location>
        <begin position="1014"/>
        <end position="1023"/>
    </location>
</feature>
<dbReference type="GeneID" id="70237218"/>
<evidence type="ECO:0000256" key="1">
    <source>
        <dbReference type="SAM" id="MobiDB-lite"/>
    </source>
</evidence>
<feature type="region of interest" description="Disordered" evidence="1">
    <location>
        <begin position="1312"/>
        <end position="1337"/>
    </location>
</feature>
<organism evidence="2 3">
    <name type="scientific">Ogataea philodendri</name>
    <dbReference type="NCBI Taxonomy" id="1378263"/>
    <lineage>
        <taxon>Eukaryota</taxon>
        <taxon>Fungi</taxon>
        <taxon>Dikarya</taxon>
        <taxon>Ascomycota</taxon>
        <taxon>Saccharomycotina</taxon>
        <taxon>Pichiomycetes</taxon>
        <taxon>Pichiales</taxon>
        <taxon>Pichiaceae</taxon>
        <taxon>Ogataea</taxon>
    </lineage>
</organism>
<dbReference type="EMBL" id="JAEUBE010000366">
    <property type="protein sequence ID" value="KAH3663851.1"/>
    <property type="molecule type" value="Genomic_DNA"/>
</dbReference>
<evidence type="ECO:0000313" key="2">
    <source>
        <dbReference type="EMBL" id="KAH3663851.1"/>
    </source>
</evidence>
<keyword evidence="3" id="KW-1185">Reference proteome</keyword>
<evidence type="ECO:0000313" key="3">
    <source>
        <dbReference type="Proteomes" id="UP000769157"/>
    </source>
</evidence>
<dbReference type="Proteomes" id="UP000769157">
    <property type="component" value="Unassembled WGS sequence"/>
</dbReference>
<feature type="compositionally biased region" description="Polar residues" evidence="1">
    <location>
        <begin position="1312"/>
        <end position="1321"/>
    </location>
</feature>
<comment type="caution">
    <text evidence="2">The sequence shown here is derived from an EMBL/GenBank/DDBJ whole genome shotgun (WGS) entry which is preliminary data.</text>
</comment>
<dbReference type="RefSeq" id="XP_046060187.1">
    <property type="nucleotide sequence ID" value="XM_046206419.1"/>
</dbReference>
<feature type="region of interest" description="Disordered" evidence="1">
    <location>
        <begin position="998"/>
        <end position="1034"/>
    </location>
</feature>
<feature type="compositionally biased region" description="Polar residues" evidence="1">
    <location>
        <begin position="1076"/>
        <end position="1086"/>
    </location>
</feature>
<feature type="compositionally biased region" description="Basic and acidic residues" evidence="1">
    <location>
        <begin position="1322"/>
        <end position="1337"/>
    </location>
</feature>
<feature type="compositionally biased region" description="Polar residues" evidence="1">
    <location>
        <begin position="1093"/>
        <end position="1105"/>
    </location>
</feature>
<reference evidence="2" key="2">
    <citation type="submission" date="2021-01" db="EMBL/GenBank/DDBJ databases">
        <authorList>
            <person name="Schikora-Tamarit M.A."/>
        </authorList>
    </citation>
    <scope>NUCLEOTIDE SEQUENCE</scope>
    <source>
        <strain evidence="2">CBS6075</strain>
    </source>
</reference>
<feature type="region of interest" description="Disordered" evidence="1">
    <location>
        <begin position="1075"/>
        <end position="1117"/>
    </location>
</feature>